<evidence type="ECO:0000256" key="5">
    <source>
        <dbReference type="ARBA" id="ARBA00023274"/>
    </source>
</evidence>
<dbReference type="InterPro" id="IPR007379">
    <property type="entry name" value="Tim44-like_dom"/>
</dbReference>
<keyword evidence="3" id="KW-0689">Ribosomal protein</keyword>
<evidence type="ECO:0000313" key="11">
    <source>
        <dbReference type="Proteomes" id="UP000316726"/>
    </source>
</evidence>
<evidence type="ECO:0000259" key="9">
    <source>
        <dbReference type="SMART" id="SM00978"/>
    </source>
</evidence>
<dbReference type="InterPro" id="IPR032710">
    <property type="entry name" value="NTF2-like_dom_sf"/>
</dbReference>
<dbReference type="GO" id="GO:1990904">
    <property type="term" value="C:ribonucleoprotein complex"/>
    <property type="evidence" value="ECO:0007669"/>
    <property type="project" value="UniProtKB-KW"/>
</dbReference>
<keyword evidence="11" id="KW-1185">Reference proteome</keyword>
<dbReference type="InterPro" id="IPR051975">
    <property type="entry name" value="mtLSU_mL45"/>
</dbReference>
<evidence type="ECO:0000256" key="3">
    <source>
        <dbReference type="ARBA" id="ARBA00022980"/>
    </source>
</evidence>
<accession>A0A5B8MWJ1</accession>
<comment type="similarity">
    <text evidence="6">Belongs to the mitochondrion-specific ribosomal protein mL45 family.</text>
</comment>
<evidence type="ECO:0000256" key="1">
    <source>
        <dbReference type="ARBA" id="ARBA00004173"/>
    </source>
</evidence>
<dbReference type="GO" id="GO:0005739">
    <property type="term" value="C:mitochondrion"/>
    <property type="evidence" value="ECO:0007669"/>
    <property type="project" value="UniProtKB-SubCell"/>
</dbReference>
<dbReference type="Pfam" id="PF04280">
    <property type="entry name" value="Tim44"/>
    <property type="match status" value="1"/>
</dbReference>
<dbReference type="OrthoDB" id="19619at2759"/>
<dbReference type="Gene3D" id="3.10.450.240">
    <property type="match status" value="1"/>
</dbReference>
<evidence type="ECO:0000256" key="4">
    <source>
        <dbReference type="ARBA" id="ARBA00023128"/>
    </source>
</evidence>
<protein>
    <recommendedName>
        <fullName evidence="7">Large ribosomal subunit protein mL45</fullName>
    </recommendedName>
    <alternativeName>
        <fullName evidence="8">39S ribosomal protein L45, mitochondrial</fullName>
    </alternativeName>
</protein>
<dbReference type="PANTHER" id="PTHR28554">
    <property type="entry name" value="39S RIBOSOMAL PROTEIN L45, MITOCHONDRIAL"/>
    <property type="match status" value="1"/>
</dbReference>
<evidence type="ECO:0000256" key="8">
    <source>
        <dbReference type="ARBA" id="ARBA00043031"/>
    </source>
</evidence>
<sequence>MMMSRVLNVVKHERAIHRSIGMSSMSLTSSLTGFYTRTEDSKRLGHGDGHGQGPAWRRDLWGTTRVGKVEDAVHGVGWMASKALSTLAGFKTSLMATSDAQQGGMGTRDKVENRGKGVARGGGGGGLCLGMEGVVMDARGYAKGRPGKPRAPINRPMGASVPLKIVFVSPGILVEPWKKEETLTWQSLLTVEGWRARWQRYFVNTGKSLFTLSKCMQGIPNFKLRDLKVELAQLYETINEAASKGSRKKIEENVTEKAMRVYKKELMDRKKNGWEKLDWKVEDLKLELMQGRVVQVAPEVQFAQLTCKISSKQSLAAYDASGNIVAGSVNDMTDVSEYWVFERGLGKKLVTGSGIRWRLAARL</sequence>
<evidence type="ECO:0000256" key="7">
    <source>
        <dbReference type="ARBA" id="ARBA00039448"/>
    </source>
</evidence>
<dbReference type="SUPFAM" id="SSF54427">
    <property type="entry name" value="NTF2-like"/>
    <property type="match status" value="1"/>
</dbReference>
<proteinExistence type="inferred from homology"/>
<evidence type="ECO:0000256" key="6">
    <source>
        <dbReference type="ARBA" id="ARBA00038073"/>
    </source>
</evidence>
<dbReference type="SMART" id="SM00978">
    <property type="entry name" value="Tim44"/>
    <property type="match status" value="1"/>
</dbReference>
<comment type="subcellular location">
    <subcellularLocation>
        <location evidence="1">Mitochondrion</location>
    </subcellularLocation>
</comment>
<keyword evidence="5" id="KW-0687">Ribonucleoprotein</keyword>
<dbReference type="AlphaFoldDB" id="A0A5B8MWJ1"/>
<evidence type="ECO:0000256" key="2">
    <source>
        <dbReference type="ARBA" id="ARBA00022946"/>
    </source>
</evidence>
<gene>
    <name evidence="10" type="ORF">A3770_15p74370</name>
</gene>
<dbReference type="GO" id="GO:0005840">
    <property type="term" value="C:ribosome"/>
    <property type="evidence" value="ECO:0007669"/>
    <property type="project" value="UniProtKB-KW"/>
</dbReference>
<organism evidence="10 11">
    <name type="scientific">Chloropicon primus</name>
    <dbReference type="NCBI Taxonomy" id="1764295"/>
    <lineage>
        <taxon>Eukaryota</taxon>
        <taxon>Viridiplantae</taxon>
        <taxon>Chlorophyta</taxon>
        <taxon>Chloropicophyceae</taxon>
        <taxon>Chloropicales</taxon>
        <taxon>Chloropicaceae</taxon>
        <taxon>Chloropicon</taxon>
    </lineage>
</organism>
<feature type="domain" description="Tim44-like" evidence="9">
    <location>
        <begin position="208"/>
        <end position="362"/>
    </location>
</feature>
<dbReference type="PANTHER" id="PTHR28554:SF1">
    <property type="entry name" value="LARGE RIBOSOMAL SUBUNIT PROTEIN ML45"/>
    <property type="match status" value="1"/>
</dbReference>
<keyword evidence="2" id="KW-0809">Transit peptide</keyword>
<dbReference type="Proteomes" id="UP000316726">
    <property type="component" value="Chromosome 15"/>
</dbReference>
<keyword evidence="4" id="KW-0496">Mitochondrion</keyword>
<name>A0A5B8MWJ1_9CHLO</name>
<dbReference type="STRING" id="1764295.A0A5B8MWJ1"/>
<evidence type="ECO:0000313" key="10">
    <source>
        <dbReference type="EMBL" id="QDZ24919.1"/>
    </source>
</evidence>
<dbReference type="EMBL" id="CP031048">
    <property type="protein sequence ID" value="QDZ24919.1"/>
    <property type="molecule type" value="Genomic_DNA"/>
</dbReference>
<reference evidence="10 11" key="1">
    <citation type="submission" date="2018-07" db="EMBL/GenBank/DDBJ databases">
        <title>The complete nuclear genome of the prasinophyte Chloropicon primus (CCMP1205).</title>
        <authorList>
            <person name="Pombert J.-F."/>
            <person name="Otis C."/>
            <person name="Turmel M."/>
            <person name="Lemieux C."/>
        </authorList>
    </citation>
    <scope>NUCLEOTIDE SEQUENCE [LARGE SCALE GENOMIC DNA]</scope>
    <source>
        <strain evidence="10 11">CCMP1205</strain>
    </source>
</reference>